<feature type="region of interest" description="Disordered" evidence="1">
    <location>
        <begin position="94"/>
        <end position="120"/>
    </location>
</feature>
<dbReference type="AlphaFoldDB" id="A0A2M9QA21"/>
<proteinExistence type="predicted"/>
<feature type="compositionally biased region" description="Polar residues" evidence="1">
    <location>
        <begin position="165"/>
        <end position="181"/>
    </location>
</feature>
<dbReference type="Proteomes" id="UP000232101">
    <property type="component" value="Unassembled WGS sequence"/>
</dbReference>
<feature type="compositionally biased region" description="Basic and acidic residues" evidence="1">
    <location>
        <begin position="133"/>
        <end position="145"/>
    </location>
</feature>
<sequence length="192" mass="21557">MSKRRTTKYEHGDRYQVYINRTVDDELLSFINKQSDISGASMLGLILLYQMYGNTDIDDLLPRNYRVNANIPNLNINFPNSIPTNEVRVSDTGVVSSNNESDIVGNTGRDEAPTVETRPALQKEVEPTISEDIKNIETDNPDNKNDLVSPIQNEISNERKEETSNSKGNGLNAIRTSSMMQFGNMMKPKNGK</sequence>
<dbReference type="EMBL" id="PHQY01000322">
    <property type="protein sequence ID" value="PJO44909.1"/>
    <property type="molecule type" value="Genomic_DNA"/>
</dbReference>
<accession>A0A2M9QA21</accession>
<comment type="caution">
    <text evidence="2">The sequence shown here is derived from an EMBL/GenBank/DDBJ whole genome shotgun (WGS) entry which is preliminary data.</text>
</comment>
<organism evidence="2 3">
    <name type="scientific">Lysinibacillus xylanilyticus</name>
    <dbReference type="NCBI Taxonomy" id="582475"/>
    <lineage>
        <taxon>Bacteria</taxon>
        <taxon>Bacillati</taxon>
        <taxon>Bacillota</taxon>
        <taxon>Bacilli</taxon>
        <taxon>Bacillales</taxon>
        <taxon>Bacillaceae</taxon>
        <taxon>Lysinibacillus</taxon>
    </lineage>
</organism>
<dbReference type="RefSeq" id="WP_100542198.1">
    <property type="nucleotide sequence ID" value="NZ_JBIWFF010000011.1"/>
</dbReference>
<protein>
    <submittedName>
        <fullName evidence="2">Uncharacterized protein</fullName>
    </submittedName>
</protein>
<gene>
    <name evidence="2" type="ORF">CWD94_04275</name>
</gene>
<evidence type="ECO:0000256" key="1">
    <source>
        <dbReference type="SAM" id="MobiDB-lite"/>
    </source>
</evidence>
<reference evidence="2 3" key="1">
    <citation type="submission" date="2017-11" db="EMBL/GenBank/DDBJ databases">
        <title>Bacterial isolate from king chilli rhizosphere.</title>
        <authorList>
            <person name="Takhelmayum P."/>
            <person name="Sarangthem I."/>
        </authorList>
    </citation>
    <scope>NUCLEOTIDE SEQUENCE [LARGE SCALE GENOMIC DNA]</scope>
    <source>
        <strain evidence="3">t26</strain>
    </source>
</reference>
<evidence type="ECO:0000313" key="2">
    <source>
        <dbReference type="EMBL" id="PJO44909.1"/>
    </source>
</evidence>
<feature type="region of interest" description="Disordered" evidence="1">
    <location>
        <begin position="133"/>
        <end position="192"/>
    </location>
</feature>
<name>A0A2M9QA21_9BACI</name>
<evidence type="ECO:0000313" key="3">
    <source>
        <dbReference type="Proteomes" id="UP000232101"/>
    </source>
</evidence>